<reference evidence="5 8" key="2">
    <citation type="submission" date="2019-04" db="EMBL/GenBank/DDBJ databases">
        <title>Draft genome sequences of Streptomyces avermitilis NBRC 14893.</title>
        <authorList>
            <person name="Komaki H."/>
            <person name="Tamura T."/>
            <person name="Hosoyama A."/>
        </authorList>
    </citation>
    <scope>NUCLEOTIDE SEQUENCE [LARGE SCALE GENOMIC DNA]</scope>
    <source>
        <strain evidence="5 8">NBRC 14893</strain>
    </source>
</reference>
<evidence type="ECO:0000259" key="4">
    <source>
        <dbReference type="Pfam" id="PF13229"/>
    </source>
</evidence>
<feature type="signal peptide" evidence="3">
    <location>
        <begin position="1"/>
        <end position="28"/>
    </location>
</feature>
<name>A0A4D4LTI8_STRAX</name>
<proteinExistence type="predicted"/>
<dbReference type="RefSeq" id="WP_010984276.1">
    <property type="nucleotide sequence ID" value="NZ_BAABTN010000058.1"/>
</dbReference>
<dbReference type="EMBL" id="BJHX01000001">
    <property type="protein sequence ID" value="GDY62686.1"/>
    <property type="molecule type" value="Genomic_DNA"/>
</dbReference>
<dbReference type="Proteomes" id="UP000302139">
    <property type="component" value="Unassembled WGS sequence"/>
</dbReference>
<dbReference type="InterPro" id="IPR051550">
    <property type="entry name" value="SCF-Subunits/Alg-Epimerases"/>
</dbReference>
<dbReference type="InterPro" id="IPR011050">
    <property type="entry name" value="Pectin_lyase_fold/virulence"/>
</dbReference>
<dbReference type="SMART" id="SM00710">
    <property type="entry name" value="PbH1"/>
    <property type="match status" value="7"/>
</dbReference>
<dbReference type="EMBL" id="BJHY01000001">
    <property type="protein sequence ID" value="GDY77193.1"/>
    <property type="molecule type" value="Genomic_DNA"/>
</dbReference>
<dbReference type="STRING" id="33903.AQJ43_00200"/>
<dbReference type="Gene3D" id="2.160.20.10">
    <property type="entry name" value="Single-stranded right-handed beta-helix, Pectin lyase-like"/>
    <property type="match status" value="1"/>
</dbReference>
<dbReference type="PANTHER" id="PTHR22990:SF15">
    <property type="entry name" value="F-BOX ONLY PROTEIN 10"/>
    <property type="match status" value="1"/>
</dbReference>
<keyword evidence="1" id="KW-0677">Repeat</keyword>
<dbReference type="PANTHER" id="PTHR22990">
    <property type="entry name" value="F-BOX ONLY PROTEIN"/>
    <property type="match status" value="1"/>
</dbReference>
<evidence type="ECO:0000313" key="5">
    <source>
        <dbReference type="EMBL" id="GDY62686.1"/>
    </source>
</evidence>
<dbReference type="InterPro" id="IPR006626">
    <property type="entry name" value="PbH1"/>
</dbReference>
<keyword evidence="3" id="KW-0732">Signal</keyword>
<dbReference type="Proteomes" id="UP000299211">
    <property type="component" value="Unassembled WGS sequence"/>
</dbReference>
<organism evidence="5 8">
    <name type="scientific">Streptomyces avermitilis</name>
    <dbReference type="NCBI Taxonomy" id="33903"/>
    <lineage>
        <taxon>Bacteria</taxon>
        <taxon>Bacillati</taxon>
        <taxon>Actinomycetota</taxon>
        <taxon>Actinomycetes</taxon>
        <taxon>Kitasatosporales</taxon>
        <taxon>Streptomycetaceae</taxon>
        <taxon>Streptomyces</taxon>
    </lineage>
</organism>
<dbReference type="GeneID" id="41539930"/>
<accession>A0A4D4LTI8</accession>
<dbReference type="Pfam" id="PF13229">
    <property type="entry name" value="Beta_helix"/>
    <property type="match status" value="1"/>
</dbReference>
<dbReference type="SUPFAM" id="SSF51126">
    <property type="entry name" value="Pectin lyase-like"/>
    <property type="match status" value="1"/>
</dbReference>
<evidence type="ECO:0000313" key="7">
    <source>
        <dbReference type="Proteomes" id="UP000299211"/>
    </source>
</evidence>
<dbReference type="InterPro" id="IPR039448">
    <property type="entry name" value="Beta_helix"/>
</dbReference>
<evidence type="ECO:0000313" key="6">
    <source>
        <dbReference type="EMBL" id="GDY77193.1"/>
    </source>
</evidence>
<dbReference type="OMA" id="VWGIAQE"/>
<evidence type="ECO:0000256" key="3">
    <source>
        <dbReference type="SAM" id="SignalP"/>
    </source>
</evidence>
<dbReference type="PROSITE" id="PS51257">
    <property type="entry name" value="PROKAR_LIPOPROTEIN"/>
    <property type="match status" value="1"/>
</dbReference>
<feature type="region of interest" description="Disordered" evidence="2">
    <location>
        <begin position="324"/>
        <end position="352"/>
    </location>
</feature>
<feature type="compositionally biased region" description="Polar residues" evidence="2">
    <location>
        <begin position="324"/>
        <end position="336"/>
    </location>
</feature>
<evidence type="ECO:0000313" key="8">
    <source>
        <dbReference type="Proteomes" id="UP000302139"/>
    </source>
</evidence>
<dbReference type="InterPro" id="IPR012334">
    <property type="entry name" value="Pectin_lyas_fold"/>
</dbReference>
<evidence type="ECO:0000256" key="1">
    <source>
        <dbReference type="ARBA" id="ARBA00022737"/>
    </source>
</evidence>
<reference evidence="6 7" key="1">
    <citation type="submission" date="2019-04" db="EMBL/GenBank/DDBJ databases">
        <title>Draft genome sequences of Streptomyces avermitilis ATCC 31267.</title>
        <authorList>
            <person name="Komaki H."/>
            <person name="Tamura T."/>
            <person name="Hosoyama A."/>
        </authorList>
    </citation>
    <scope>NUCLEOTIDE SEQUENCE [LARGE SCALE GENOMIC DNA]</scope>
    <source>
        <strain evidence="6 7">ATCC 31267</strain>
    </source>
</reference>
<dbReference type="AlphaFoldDB" id="A0A4D4LTI8"/>
<feature type="domain" description="Right handed beta helix" evidence="4">
    <location>
        <begin position="96"/>
        <end position="234"/>
    </location>
</feature>
<sequence>MNKKDFAYLGCAAIVVASGLSCIPAANAATAHVVHPGESIQKAVDAAQSGDTIVISPGTYHQSVLVTKSGLTIRGAGERTVLMPAATRAADKCAAAGNGICVEGTSAHPVTRTSVRSLTLTGYKKNGLWASNTDKLTVRDVAADKNKNWGIAIERSVRSVLEENVARGNAESGVFLSNTVDTEAGATDTRGTVVRHNRLEGNRIGLTVRRLRNVTVEENELSANCSGLFAVGDEGKPHAGALAIRGNGVHENNKYCAKTARLPYIQGSGIVLTGTEDTVVEYNDIRDNVGKSVFSGGVVLYKSFVGTPNKRNVIRDNVLSGNSTADLANRDTGTGNKFEHNSCQRSEPAGMC</sequence>
<evidence type="ECO:0000256" key="2">
    <source>
        <dbReference type="SAM" id="MobiDB-lite"/>
    </source>
</evidence>
<feature type="chain" id="PRO_5033440355" description="Right handed beta helix domain-containing protein" evidence="3">
    <location>
        <begin position="29"/>
        <end position="352"/>
    </location>
</feature>
<protein>
    <recommendedName>
        <fullName evidence="4">Right handed beta helix domain-containing protein</fullName>
    </recommendedName>
</protein>
<gene>
    <name evidence="5" type="ORF">SAV14893_020790</name>
    <name evidence="6" type="ORF">SAV31267_066780</name>
</gene>
<comment type="caution">
    <text evidence="5">The sequence shown here is derived from an EMBL/GenBank/DDBJ whole genome shotgun (WGS) entry which is preliminary data.</text>
</comment>